<dbReference type="InterPro" id="IPR038606">
    <property type="entry name" value="To_sf"/>
</dbReference>
<name>A0ABN7PC30_TIMPD</name>
<evidence type="ECO:0000313" key="2">
    <source>
        <dbReference type="Proteomes" id="UP001153148"/>
    </source>
</evidence>
<dbReference type="InterPro" id="IPR010562">
    <property type="entry name" value="Haemolymph_juvenile_hormone-bd"/>
</dbReference>
<feature type="non-terminal residue" evidence="1">
    <location>
        <position position="1"/>
    </location>
</feature>
<dbReference type="EMBL" id="CAJPIN010042224">
    <property type="protein sequence ID" value="CAG2065348.1"/>
    <property type="molecule type" value="Genomic_DNA"/>
</dbReference>
<dbReference type="Proteomes" id="UP001153148">
    <property type="component" value="Unassembled WGS sequence"/>
</dbReference>
<protein>
    <submittedName>
        <fullName evidence="1">Uncharacterized protein</fullName>
    </submittedName>
</protein>
<gene>
    <name evidence="1" type="ORF">TPAB3V08_LOCUS12292</name>
</gene>
<dbReference type="PANTHER" id="PTHR11008:SF32">
    <property type="entry name" value="CIRCADIAN CLOCK-CONTROLLED PROTEIN DAYWAKE-RELATED"/>
    <property type="match status" value="1"/>
</dbReference>
<reference evidence="1" key="1">
    <citation type="submission" date="2021-03" db="EMBL/GenBank/DDBJ databases">
        <authorList>
            <person name="Tran Van P."/>
        </authorList>
    </citation>
    <scope>NUCLEOTIDE SEQUENCE</scope>
</reference>
<dbReference type="PANTHER" id="PTHR11008">
    <property type="entry name" value="PROTEIN TAKEOUT-LIKE PROTEIN"/>
    <property type="match status" value="1"/>
</dbReference>
<evidence type="ECO:0000313" key="1">
    <source>
        <dbReference type="EMBL" id="CAG2065348.1"/>
    </source>
</evidence>
<dbReference type="Pfam" id="PF06585">
    <property type="entry name" value="JHBP"/>
    <property type="match status" value="2"/>
</dbReference>
<keyword evidence="2" id="KW-1185">Reference proteome</keyword>
<dbReference type="Gene3D" id="3.15.10.30">
    <property type="entry name" value="Haemolymph juvenile hormone binding protein"/>
    <property type="match status" value="1"/>
</dbReference>
<organism evidence="1 2">
    <name type="scientific">Timema podura</name>
    <name type="common">Walking stick</name>
    <dbReference type="NCBI Taxonomy" id="61482"/>
    <lineage>
        <taxon>Eukaryota</taxon>
        <taxon>Metazoa</taxon>
        <taxon>Ecdysozoa</taxon>
        <taxon>Arthropoda</taxon>
        <taxon>Hexapoda</taxon>
        <taxon>Insecta</taxon>
        <taxon>Pterygota</taxon>
        <taxon>Neoptera</taxon>
        <taxon>Polyneoptera</taxon>
        <taxon>Phasmatodea</taxon>
        <taxon>Timematodea</taxon>
        <taxon>Timematoidea</taxon>
        <taxon>Timematidae</taxon>
        <taxon>Timema</taxon>
    </lineage>
</organism>
<accession>A0ABN7PC30</accession>
<feature type="non-terminal residue" evidence="1">
    <location>
        <position position="154"/>
    </location>
</feature>
<comment type="caution">
    <text evidence="1">The sequence shown here is derived from an EMBL/GenBank/DDBJ whole genome shotgun (WGS) entry which is preliminary data.</text>
</comment>
<proteinExistence type="predicted"/>
<sequence>DPSYKIPPLDPLHVEEIRVDDGNPNSPAQLNLLCNNINISGLANSEILKANHQNTGYKPMATGPVKVIAIFLSAKGFSQSSRVRVLYCFSFDFPNKKIIVSIYVPVATALAKYSVKGKVLLLPIKGDGDCNITIVDLRMWYDVKYDMEKRKDGY</sequence>